<name>A0A1L5PGH2_RHIET</name>
<sequence length="110" mass="11793">MAAGTLRHLPGLLSPKCSNKPISVGRSSIASSSYWAKRPEGRAGSSCRQSPACGSAMPLTMPFEQRVHGFQHLEDRLIPNVKRIAGFFGEVLQRAPLRRHGNADEGAPAG</sequence>
<dbReference type="Proteomes" id="UP000185109">
    <property type="component" value="Plasmid pRsp8C3c"/>
</dbReference>
<dbReference type="AlphaFoldDB" id="A0A1L5PGH2"/>
<evidence type="ECO:0000313" key="1">
    <source>
        <dbReference type="EMBL" id="APO79036.1"/>
    </source>
</evidence>
<reference evidence="1 2" key="1">
    <citation type="submission" date="2016-09" db="EMBL/GenBank/DDBJ databases">
        <title>The complete genome sequences of Rhizobium gallicum, symbiovars gallicum and phaseoli, symbionts associated to common bean (Phaseolus vulgaris).</title>
        <authorList>
            <person name="Bustos P."/>
            <person name="Santamaria R.I."/>
            <person name="Perez-Carrascal O.M."/>
            <person name="Juarez S."/>
            <person name="Lozano L."/>
            <person name="Martinez-Flores I."/>
            <person name="Martinez-Romero E."/>
            <person name="Cevallos M."/>
            <person name="Romero D."/>
            <person name="Davila G."/>
            <person name="Gonzalez V."/>
        </authorList>
    </citation>
    <scope>NUCLEOTIDE SEQUENCE [LARGE SCALE GENOMIC DNA]</scope>
    <source>
        <strain evidence="1 2">8C-3</strain>
        <plasmid evidence="2">Plasmid prsp8c3c</plasmid>
    </source>
</reference>
<dbReference type="RefSeq" id="WP_155774559.1">
    <property type="nucleotide sequence ID" value="NZ_CP017244.1"/>
</dbReference>
<dbReference type="EMBL" id="CP017244">
    <property type="protein sequence ID" value="APO79036.1"/>
    <property type="molecule type" value="Genomic_DNA"/>
</dbReference>
<accession>A0A1L5PGH2</accession>
<proteinExistence type="predicted"/>
<evidence type="ECO:0000313" key="2">
    <source>
        <dbReference type="Proteomes" id="UP000185109"/>
    </source>
</evidence>
<organism evidence="1 2">
    <name type="scientific">Rhizobium etli 8C-3</name>
    <dbReference type="NCBI Taxonomy" id="538025"/>
    <lineage>
        <taxon>Bacteria</taxon>
        <taxon>Pseudomonadati</taxon>
        <taxon>Pseudomonadota</taxon>
        <taxon>Alphaproteobacteria</taxon>
        <taxon>Hyphomicrobiales</taxon>
        <taxon>Rhizobiaceae</taxon>
        <taxon>Rhizobium/Agrobacterium group</taxon>
        <taxon>Rhizobium</taxon>
    </lineage>
</organism>
<keyword evidence="1" id="KW-0614">Plasmid</keyword>
<geneLocation type="plasmid" evidence="2">
    <name>prsp8c3c</name>
</geneLocation>
<protein>
    <submittedName>
        <fullName evidence="1">Uncharacterized protein</fullName>
    </submittedName>
</protein>
<gene>
    <name evidence="1" type="ORF">AM571_PC01303</name>
</gene>